<sequence>MSVTVERAQVEDKVRETLASHGSMFLAVCTDNVPWASGVHFAETGLYSLVLVLARHGHTLQAVRANPTVGLVVSSGTPFDPFLQARAAAEILPEGPEADEAVRVLVAKVPSVEPFLSTPHAVVRLTIDRWQATDVRNGWLPARELAGTGA</sequence>
<evidence type="ECO:0000313" key="2">
    <source>
        <dbReference type="EMBL" id="QJY47374.1"/>
    </source>
</evidence>
<proteinExistence type="predicted"/>
<accession>A0A6M6JH66</accession>
<feature type="domain" description="Pyridoxamine 5'-phosphate oxidase N-terminal" evidence="1">
    <location>
        <begin position="11"/>
        <end position="133"/>
    </location>
</feature>
<evidence type="ECO:0000259" key="1">
    <source>
        <dbReference type="Pfam" id="PF01243"/>
    </source>
</evidence>
<evidence type="ECO:0000313" key="3">
    <source>
        <dbReference type="Proteomes" id="UP000505377"/>
    </source>
</evidence>
<keyword evidence="3" id="KW-1185">Reference proteome</keyword>
<dbReference type="SUPFAM" id="SSF50475">
    <property type="entry name" value="FMN-binding split barrel"/>
    <property type="match status" value="1"/>
</dbReference>
<organism evidence="2 3">
    <name type="scientific">Pseudonocardia broussonetiae</name>
    <dbReference type="NCBI Taxonomy" id="2736640"/>
    <lineage>
        <taxon>Bacteria</taxon>
        <taxon>Bacillati</taxon>
        <taxon>Actinomycetota</taxon>
        <taxon>Actinomycetes</taxon>
        <taxon>Pseudonocardiales</taxon>
        <taxon>Pseudonocardiaceae</taxon>
        <taxon>Pseudonocardia</taxon>
    </lineage>
</organism>
<dbReference type="Proteomes" id="UP000505377">
    <property type="component" value="Chromosome"/>
</dbReference>
<dbReference type="InterPro" id="IPR011576">
    <property type="entry name" value="Pyridox_Oxase_N"/>
</dbReference>
<dbReference type="EMBL" id="CP053564">
    <property type="protein sequence ID" value="QJY47374.1"/>
    <property type="molecule type" value="Genomic_DNA"/>
</dbReference>
<dbReference type="InterPro" id="IPR012349">
    <property type="entry name" value="Split_barrel_FMN-bd"/>
</dbReference>
<dbReference type="KEGG" id="pbro:HOP40_17450"/>
<reference evidence="2 3" key="1">
    <citation type="submission" date="2020-05" db="EMBL/GenBank/DDBJ databases">
        <authorList>
            <person name="Mo P."/>
        </authorList>
    </citation>
    <scope>NUCLEOTIDE SEQUENCE [LARGE SCALE GENOMIC DNA]</scope>
    <source>
        <strain evidence="2 3">Gen01</strain>
    </source>
</reference>
<name>A0A6M6JH66_9PSEU</name>
<dbReference type="Pfam" id="PF01243">
    <property type="entry name" value="PNPOx_N"/>
    <property type="match status" value="1"/>
</dbReference>
<protein>
    <submittedName>
        <fullName evidence="2">Pyridoxamine 5'-phosphate oxidase family protein</fullName>
    </submittedName>
</protein>
<gene>
    <name evidence="2" type="ORF">HOP40_17450</name>
</gene>
<dbReference type="Gene3D" id="2.30.110.10">
    <property type="entry name" value="Electron Transport, Fmn-binding Protein, Chain A"/>
    <property type="match status" value="1"/>
</dbReference>
<dbReference type="RefSeq" id="WP_172159910.1">
    <property type="nucleotide sequence ID" value="NZ_CP053564.1"/>
</dbReference>
<dbReference type="AlphaFoldDB" id="A0A6M6JH66"/>